<dbReference type="Proteomes" id="UP000789342">
    <property type="component" value="Unassembled WGS sequence"/>
</dbReference>
<keyword evidence="2" id="KW-1185">Reference proteome</keyword>
<gene>
    <name evidence="1" type="ORF">AMORRO_LOCUS11325</name>
</gene>
<accession>A0A9N9EN69</accession>
<evidence type="ECO:0000313" key="2">
    <source>
        <dbReference type="Proteomes" id="UP000789342"/>
    </source>
</evidence>
<sequence>MGTIYPCVANAQTFPREPCHGLGSASDPVPALTTTIEDIPYTINILSDERLNNQGKLAQTIIKEDYIMHYDTFSSLIIGEVNILRDESDETEEFPI</sequence>
<comment type="caution">
    <text evidence="1">The sequence shown here is derived from an EMBL/GenBank/DDBJ whole genome shotgun (WGS) entry which is preliminary data.</text>
</comment>
<proteinExistence type="predicted"/>
<organism evidence="1 2">
    <name type="scientific">Acaulospora morrowiae</name>
    <dbReference type="NCBI Taxonomy" id="94023"/>
    <lineage>
        <taxon>Eukaryota</taxon>
        <taxon>Fungi</taxon>
        <taxon>Fungi incertae sedis</taxon>
        <taxon>Mucoromycota</taxon>
        <taxon>Glomeromycotina</taxon>
        <taxon>Glomeromycetes</taxon>
        <taxon>Diversisporales</taxon>
        <taxon>Acaulosporaceae</taxon>
        <taxon>Acaulospora</taxon>
    </lineage>
</organism>
<dbReference type="AlphaFoldDB" id="A0A9N9EN69"/>
<evidence type="ECO:0000313" key="1">
    <source>
        <dbReference type="EMBL" id="CAG8682706.1"/>
    </source>
</evidence>
<dbReference type="EMBL" id="CAJVPV010014141">
    <property type="protein sequence ID" value="CAG8682706.1"/>
    <property type="molecule type" value="Genomic_DNA"/>
</dbReference>
<reference evidence="1" key="1">
    <citation type="submission" date="2021-06" db="EMBL/GenBank/DDBJ databases">
        <authorList>
            <person name="Kallberg Y."/>
            <person name="Tangrot J."/>
            <person name="Rosling A."/>
        </authorList>
    </citation>
    <scope>NUCLEOTIDE SEQUENCE</scope>
    <source>
        <strain evidence="1">CL551</strain>
    </source>
</reference>
<protein>
    <submittedName>
        <fullName evidence="1">797_t:CDS:1</fullName>
    </submittedName>
</protein>
<name>A0A9N9EN69_9GLOM</name>